<keyword evidence="8" id="KW-1185">Reference proteome</keyword>
<evidence type="ECO:0000313" key="8">
    <source>
        <dbReference type="Proteomes" id="UP000815325"/>
    </source>
</evidence>
<name>A0ABQ7G2I4_DUNSA</name>
<evidence type="ECO:0000256" key="4">
    <source>
        <dbReference type="ARBA" id="ARBA00022989"/>
    </source>
</evidence>
<keyword evidence="3 6" id="KW-0812">Transmembrane</keyword>
<proteinExistence type="inferred from homology"/>
<sequence>MTGQAHLDYTLCLLLSVHNSQHPDAVQTAFQVGGLGLGVAYAASGYLIDSVDAFKGHAAGGATSLVLLGVMGSRFAKTRKAMPAGILTGVGGLASVFHGMKMREWA</sequence>
<gene>
    <name evidence="7" type="ORF">DUNSADRAFT_17024</name>
</gene>
<evidence type="ECO:0000256" key="1">
    <source>
        <dbReference type="ARBA" id="ARBA00004370"/>
    </source>
</evidence>
<protein>
    <submittedName>
        <fullName evidence="7">Uncharacterized protein</fullName>
    </submittedName>
</protein>
<keyword evidence="4 6" id="KW-1133">Transmembrane helix</keyword>
<comment type="subcellular location">
    <subcellularLocation>
        <location evidence="1">Membrane</location>
    </subcellularLocation>
</comment>
<comment type="caution">
    <text evidence="7">The sequence shown here is derived from an EMBL/GenBank/DDBJ whole genome shotgun (WGS) entry which is preliminary data.</text>
</comment>
<dbReference type="Proteomes" id="UP000815325">
    <property type="component" value="Unassembled WGS sequence"/>
</dbReference>
<comment type="similarity">
    <text evidence="2">Belongs to the TMEM14 family.</text>
</comment>
<dbReference type="EMBL" id="MU070244">
    <property type="protein sequence ID" value="KAF5828807.1"/>
    <property type="molecule type" value="Genomic_DNA"/>
</dbReference>
<evidence type="ECO:0000256" key="5">
    <source>
        <dbReference type="ARBA" id="ARBA00023136"/>
    </source>
</evidence>
<organism evidence="7 8">
    <name type="scientific">Dunaliella salina</name>
    <name type="common">Green alga</name>
    <name type="synonym">Protococcus salinus</name>
    <dbReference type="NCBI Taxonomy" id="3046"/>
    <lineage>
        <taxon>Eukaryota</taxon>
        <taxon>Viridiplantae</taxon>
        <taxon>Chlorophyta</taxon>
        <taxon>core chlorophytes</taxon>
        <taxon>Chlorophyceae</taxon>
        <taxon>CS clade</taxon>
        <taxon>Chlamydomonadales</taxon>
        <taxon>Dunaliellaceae</taxon>
        <taxon>Dunaliella</taxon>
    </lineage>
</organism>
<accession>A0ABQ7G2I4</accession>
<dbReference type="InterPro" id="IPR044890">
    <property type="entry name" value="TMEM14_sf"/>
</dbReference>
<dbReference type="Gene3D" id="1.10.10.1740">
    <property type="entry name" value="Transmembrane protein 14-like"/>
    <property type="match status" value="1"/>
</dbReference>
<evidence type="ECO:0000256" key="2">
    <source>
        <dbReference type="ARBA" id="ARBA00007590"/>
    </source>
</evidence>
<dbReference type="InterPro" id="IPR005349">
    <property type="entry name" value="TMEM14"/>
</dbReference>
<evidence type="ECO:0000256" key="3">
    <source>
        <dbReference type="ARBA" id="ARBA00022692"/>
    </source>
</evidence>
<dbReference type="PANTHER" id="PTHR12668:SF53">
    <property type="entry name" value="TMEM14 PROTEIN HOMOLOG YJR085C"/>
    <property type="match status" value="1"/>
</dbReference>
<feature type="transmembrane region" description="Helical" evidence="6">
    <location>
        <begin position="81"/>
        <end position="100"/>
    </location>
</feature>
<dbReference type="Pfam" id="PF03647">
    <property type="entry name" value="Tmemb_14"/>
    <property type="match status" value="1"/>
</dbReference>
<evidence type="ECO:0000256" key="6">
    <source>
        <dbReference type="SAM" id="Phobius"/>
    </source>
</evidence>
<keyword evidence="5 6" id="KW-0472">Membrane</keyword>
<evidence type="ECO:0000313" key="7">
    <source>
        <dbReference type="EMBL" id="KAF5828807.1"/>
    </source>
</evidence>
<dbReference type="PANTHER" id="PTHR12668">
    <property type="entry name" value="TRANSMEMBRANE PROTEIN 14, 15"/>
    <property type="match status" value="1"/>
</dbReference>
<reference evidence="7" key="1">
    <citation type="submission" date="2017-08" db="EMBL/GenBank/DDBJ databases">
        <authorList>
            <person name="Polle J.E."/>
            <person name="Barry K."/>
            <person name="Cushman J."/>
            <person name="Schmutz J."/>
            <person name="Tran D."/>
            <person name="Hathwaick L.T."/>
            <person name="Yim W.C."/>
            <person name="Jenkins J."/>
            <person name="Mckie-Krisberg Z.M."/>
            <person name="Prochnik S."/>
            <person name="Lindquist E."/>
            <person name="Dockter R.B."/>
            <person name="Adam C."/>
            <person name="Molina H."/>
            <person name="Bunkerborg J."/>
            <person name="Jin E."/>
            <person name="Buchheim M."/>
            <person name="Magnuson J."/>
        </authorList>
    </citation>
    <scope>NUCLEOTIDE SEQUENCE</scope>
    <source>
        <strain evidence="7">CCAP 19/18</strain>
    </source>
</reference>